<comment type="similarity">
    <text evidence="4">Belongs to the vezatin family.</text>
</comment>
<evidence type="ECO:0000313" key="17">
    <source>
        <dbReference type="EMBL" id="CAK7226077.1"/>
    </source>
</evidence>
<dbReference type="PANTHER" id="PTHR15989:SF5">
    <property type="entry name" value="VEZATIN"/>
    <property type="match status" value="1"/>
</dbReference>
<evidence type="ECO:0000256" key="1">
    <source>
        <dbReference type="ARBA" id="ARBA00004123"/>
    </source>
</evidence>
<reference evidence="17 18" key="1">
    <citation type="submission" date="2024-01" db="EMBL/GenBank/DDBJ databases">
        <authorList>
            <person name="Allen C."/>
            <person name="Tagirdzhanova G."/>
        </authorList>
    </citation>
    <scope>NUCLEOTIDE SEQUENCE [LARGE SCALE GENOMIC DNA]</scope>
</reference>
<feature type="region of interest" description="Disordered" evidence="14">
    <location>
        <begin position="167"/>
        <end position="198"/>
    </location>
</feature>
<feature type="coiled-coil region" evidence="13">
    <location>
        <begin position="483"/>
        <end position="510"/>
    </location>
</feature>
<feature type="transmembrane region" description="Helical" evidence="15">
    <location>
        <begin position="207"/>
        <end position="228"/>
    </location>
</feature>
<evidence type="ECO:0000256" key="12">
    <source>
        <dbReference type="ARBA" id="ARBA00023242"/>
    </source>
</evidence>
<name>A0ABP0C260_9PEZI</name>
<evidence type="ECO:0000256" key="6">
    <source>
        <dbReference type="ARBA" id="ARBA00022475"/>
    </source>
</evidence>
<keyword evidence="7 15" id="KW-0812">Transmembrane</keyword>
<accession>A0ABP0C260</accession>
<sequence>METVVFDQTPLAEYLRDEGDDEPSDWVPRSSSAADLLTGDDAESDGASRSTLPVTPDQRHQHQQQLPRQRKKTKDGQQNGVDTPPPSPPSPIFAPVGRPMVRKRFRNKIPNPLRVDVRHHSTSLSSSINNRCSRAVASTISRVDNAQFIEKFRYTIITSHLLGAATLGQHPQATRPGSSGGGDSIDDPTDTAAAKSQDSLDAQVPTATGIVVAVASAFILSWAIRWVYLGGIAHLTKKRFVFGVFLLVGTVIVGNAYMRQQWLRYLRQSALTEVRAFVARSHDFDSAASASIAFIKEVELVSRGYRISAPLPPISRMDDRSQSRRCMRLRKVVRSSLAAALPKYIQTADVIKGFAQQMELDMYHNIHDITDFDISDAMQGFSVAEFDDADSIRTLNVLAARFHTIRKLFLCALLALETRGDESDFLRWTSAVEGLRTLNEITGAGYQRMRTILGEAEMFPQISTPKAPLSPGRERWRSQLGKLNSLSTGIRGLQAKLALLREESDRSLNEADDITELGPNLLAQYDSIGQDLKLLTQAWEEGRSALASGIDRNEKRISSISALLSPTISLSGLTTVGEDSISGGGTAEDALRALTGGSPLGGSTVGDPEEETVFEAVSLPPASRRRSMLTRDERIAKMKEERERRAEAREHADASRGMLRELEMVINLRPKGNRDSTGAIPSPSPAPKTDGAQNAL</sequence>
<evidence type="ECO:0000256" key="13">
    <source>
        <dbReference type="SAM" id="Coils"/>
    </source>
</evidence>
<keyword evidence="6" id="KW-1003">Cell membrane</keyword>
<evidence type="ECO:0000256" key="9">
    <source>
        <dbReference type="ARBA" id="ARBA00022989"/>
    </source>
</evidence>
<comment type="subcellular location">
    <subcellularLocation>
        <location evidence="2">Cell junction</location>
        <location evidence="2">Adherens junction</location>
    </subcellularLocation>
    <subcellularLocation>
        <location evidence="3">Cell membrane</location>
        <topology evidence="3">Multi-pass membrane protein</topology>
    </subcellularLocation>
    <subcellularLocation>
        <location evidence="1">Nucleus</location>
    </subcellularLocation>
</comment>
<evidence type="ECO:0000256" key="11">
    <source>
        <dbReference type="ARBA" id="ARBA00023136"/>
    </source>
</evidence>
<feature type="domain" description="Myosin-binding" evidence="16">
    <location>
        <begin position="220"/>
        <end position="497"/>
    </location>
</feature>
<evidence type="ECO:0000256" key="14">
    <source>
        <dbReference type="SAM" id="MobiDB-lite"/>
    </source>
</evidence>
<keyword evidence="18" id="KW-1185">Reference proteome</keyword>
<evidence type="ECO:0000256" key="4">
    <source>
        <dbReference type="ARBA" id="ARBA00007245"/>
    </source>
</evidence>
<dbReference type="EMBL" id="CAWUHB010000035">
    <property type="protein sequence ID" value="CAK7226077.1"/>
    <property type="molecule type" value="Genomic_DNA"/>
</dbReference>
<keyword evidence="9 15" id="KW-1133">Transmembrane helix</keyword>
<protein>
    <recommendedName>
        <fullName evidence="5">Vezatin</fullName>
    </recommendedName>
</protein>
<feature type="transmembrane region" description="Helical" evidence="15">
    <location>
        <begin position="240"/>
        <end position="258"/>
    </location>
</feature>
<keyword evidence="11 15" id="KW-0472">Membrane</keyword>
<dbReference type="InterPro" id="IPR026858">
    <property type="entry name" value="Vezatin"/>
</dbReference>
<evidence type="ECO:0000256" key="8">
    <source>
        <dbReference type="ARBA" id="ARBA00022949"/>
    </source>
</evidence>
<feature type="compositionally biased region" description="Pro residues" evidence="14">
    <location>
        <begin position="83"/>
        <end position="92"/>
    </location>
</feature>
<feature type="region of interest" description="Disordered" evidence="14">
    <location>
        <begin position="1"/>
        <end position="97"/>
    </location>
</feature>
<evidence type="ECO:0000256" key="5">
    <source>
        <dbReference type="ARBA" id="ARBA00018125"/>
    </source>
</evidence>
<evidence type="ECO:0000256" key="15">
    <source>
        <dbReference type="SAM" id="Phobius"/>
    </source>
</evidence>
<evidence type="ECO:0000256" key="3">
    <source>
        <dbReference type="ARBA" id="ARBA00004651"/>
    </source>
</evidence>
<dbReference type="Proteomes" id="UP001642405">
    <property type="component" value="Unassembled WGS sequence"/>
</dbReference>
<dbReference type="PANTHER" id="PTHR15989">
    <property type="entry name" value="VEZATIN"/>
    <property type="match status" value="1"/>
</dbReference>
<dbReference type="InterPro" id="IPR026859">
    <property type="entry name" value="Myosin-bd"/>
</dbReference>
<keyword evidence="12" id="KW-0539">Nucleus</keyword>
<organism evidence="17 18">
    <name type="scientific">Sporothrix curviconia</name>
    <dbReference type="NCBI Taxonomy" id="1260050"/>
    <lineage>
        <taxon>Eukaryota</taxon>
        <taxon>Fungi</taxon>
        <taxon>Dikarya</taxon>
        <taxon>Ascomycota</taxon>
        <taxon>Pezizomycotina</taxon>
        <taxon>Sordariomycetes</taxon>
        <taxon>Sordariomycetidae</taxon>
        <taxon>Ophiostomatales</taxon>
        <taxon>Ophiostomataceae</taxon>
        <taxon>Sporothrix</taxon>
    </lineage>
</organism>
<keyword evidence="8" id="KW-0965">Cell junction</keyword>
<evidence type="ECO:0000259" key="16">
    <source>
        <dbReference type="Pfam" id="PF12632"/>
    </source>
</evidence>
<comment type="caution">
    <text evidence="17">The sequence shown here is derived from an EMBL/GenBank/DDBJ whole genome shotgun (WGS) entry which is preliminary data.</text>
</comment>
<dbReference type="Pfam" id="PF12632">
    <property type="entry name" value="Vezatin"/>
    <property type="match status" value="1"/>
</dbReference>
<gene>
    <name evidence="17" type="ORF">SCUCBS95973_006077</name>
</gene>
<evidence type="ECO:0000256" key="10">
    <source>
        <dbReference type="ARBA" id="ARBA00023054"/>
    </source>
</evidence>
<keyword evidence="10 13" id="KW-0175">Coiled coil</keyword>
<proteinExistence type="inferred from homology"/>
<feature type="region of interest" description="Disordered" evidence="14">
    <location>
        <begin position="667"/>
        <end position="696"/>
    </location>
</feature>
<evidence type="ECO:0000256" key="2">
    <source>
        <dbReference type="ARBA" id="ARBA00004536"/>
    </source>
</evidence>
<evidence type="ECO:0000313" key="18">
    <source>
        <dbReference type="Proteomes" id="UP001642405"/>
    </source>
</evidence>
<evidence type="ECO:0000256" key="7">
    <source>
        <dbReference type="ARBA" id="ARBA00022692"/>
    </source>
</evidence>